<reference evidence="1 2" key="1">
    <citation type="journal article" date="2018" name="Mol. Biol. Evol.">
        <title>Broad Genomic Sampling Reveals a Smut Pathogenic Ancestry of the Fungal Clade Ustilaginomycotina.</title>
        <authorList>
            <person name="Kijpornyongpan T."/>
            <person name="Mondo S.J."/>
            <person name="Barry K."/>
            <person name="Sandor L."/>
            <person name="Lee J."/>
            <person name="Lipzen A."/>
            <person name="Pangilinan J."/>
            <person name="LaButti K."/>
            <person name="Hainaut M."/>
            <person name="Henrissat B."/>
            <person name="Grigoriev I.V."/>
            <person name="Spatafora J.W."/>
            <person name="Aime M.C."/>
        </authorList>
    </citation>
    <scope>NUCLEOTIDE SEQUENCE [LARGE SCALE GENOMIC DNA]</scope>
    <source>
        <strain evidence="1 2">SA 807</strain>
    </source>
</reference>
<gene>
    <name evidence="1" type="ORF">IE53DRAFT_255710</name>
</gene>
<evidence type="ECO:0000313" key="1">
    <source>
        <dbReference type="EMBL" id="PWN47330.1"/>
    </source>
</evidence>
<dbReference type="Proteomes" id="UP000245626">
    <property type="component" value="Unassembled WGS sequence"/>
</dbReference>
<proteinExistence type="predicted"/>
<accession>A0ACD0NNI6</accession>
<dbReference type="EMBL" id="KZ820463">
    <property type="protein sequence ID" value="PWN47330.1"/>
    <property type="molecule type" value="Genomic_DNA"/>
</dbReference>
<name>A0ACD0NNI6_9BASI</name>
<organism evidence="1 2">
    <name type="scientific">Violaceomyces palustris</name>
    <dbReference type="NCBI Taxonomy" id="1673888"/>
    <lineage>
        <taxon>Eukaryota</taxon>
        <taxon>Fungi</taxon>
        <taxon>Dikarya</taxon>
        <taxon>Basidiomycota</taxon>
        <taxon>Ustilaginomycotina</taxon>
        <taxon>Ustilaginomycetes</taxon>
        <taxon>Violaceomycetales</taxon>
        <taxon>Violaceomycetaceae</taxon>
        <taxon>Violaceomyces</taxon>
    </lineage>
</organism>
<evidence type="ECO:0000313" key="2">
    <source>
        <dbReference type="Proteomes" id="UP000245626"/>
    </source>
</evidence>
<protein>
    <submittedName>
        <fullName evidence="1">Uncharacterized protein</fullName>
    </submittedName>
</protein>
<sequence length="337" mass="38284">MHCVCQLRNTASFEKYVLSGIGKASRAAVKAVEEMWLNMYTSIHILFEKEVENKRRNALRSKMAVSESMKQFKRQKKAPINNSTDSEDSSEEVPEYSTAGIEDMDEFLDEETGCRIVLESLKLYCTQRLYAGVWISPSEQYQALSCSSAKCRRGYNFLGQAPMKLMAKRCSQSFLGSRQSSTRTISALNTLPPQTLLAQVDSQWKTAIEEMLYIPFKNHLETLKELPEPLKHALDLELGDILLSLQLKATWKMPALRISHNSKTLTQHHNSDPEPNFPEFAPDLPMVPRCTEDISPGCASLIMVYWKKTCEPLQECGCGICERQKRKRDEDKGASQQ</sequence>
<keyword evidence="2" id="KW-1185">Reference proteome</keyword>